<gene>
    <name evidence="5" type="ordered locus">KKY_827</name>
</gene>
<dbReference type="InterPro" id="IPR000843">
    <property type="entry name" value="HTH_LacI"/>
</dbReference>
<dbReference type="InterPro" id="IPR046335">
    <property type="entry name" value="LacI/GalR-like_sensor"/>
</dbReference>
<dbReference type="EMBL" id="CP003075">
    <property type="protein sequence ID" value="AEQ50866.1"/>
    <property type="molecule type" value="Genomic_DNA"/>
</dbReference>
<accession>G4REL6</accession>
<keyword evidence="6" id="KW-1185">Reference proteome</keyword>
<name>G4REL6_PELHB</name>
<evidence type="ECO:0000256" key="1">
    <source>
        <dbReference type="ARBA" id="ARBA00023015"/>
    </source>
</evidence>
<dbReference type="GO" id="GO:0000976">
    <property type="term" value="F:transcription cis-regulatory region binding"/>
    <property type="evidence" value="ECO:0007669"/>
    <property type="project" value="TreeGrafter"/>
</dbReference>
<keyword evidence="2" id="KW-0238">DNA-binding</keyword>
<keyword evidence="1" id="KW-0805">Transcription regulation</keyword>
<dbReference type="PROSITE" id="PS50932">
    <property type="entry name" value="HTH_LACI_2"/>
    <property type="match status" value="1"/>
</dbReference>
<dbReference type="Gene3D" id="3.40.50.2300">
    <property type="match status" value="2"/>
</dbReference>
<evidence type="ECO:0000313" key="6">
    <source>
        <dbReference type="Proteomes" id="UP000008850"/>
    </source>
</evidence>
<evidence type="ECO:0000259" key="4">
    <source>
        <dbReference type="PROSITE" id="PS50932"/>
    </source>
</evidence>
<dbReference type="PANTHER" id="PTHR30146:SF138">
    <property type="entry name" value="TRANSCRIPTIONAL REGULATORY PROTEIN"/>
    <property type="match status" value="1"/>
</dbReference>
<dbReference type="GO" id="GO:0003700">
    <property type="term" value="F:DNA-binding transcription factor activity"/>
    <property type="evidence" value="ECO:0007669"/>
    <property type="project" value="TreeGrafter"/>
</dbReference>
<dbReference type="STRING" id="1082931.KKY_827"/>
<evidence type="ECO:0000313" key="5">
    <source>
        <dbReference type="EMBL" id="AEQ50866.1"/>
    </source>
</evidence>
<reference evidence="5 6" key="1">
    <citation type="journal article" date="2012" name="J. Bacteriol.">
        <title>Complete genome sequence of Pelagibacterium halotolerans B2T.</title>
        <authorList>
            <person name="Huo Y.Y."/>
            <person name="Cheng H."/>
            <person name="Han X.F."/>
            <person name="Jiang X.W."/>
            <person name="Sun C."/>
            <person name="Zhang X.Q."/>
            <person name="Zhu X.F."/>
            <person name="Liu Y.F."/>
            <person name="Li P.F."/>
            <person name="Ni P.X."/>
            <person name="Wu M."/>
        </authorList>
    </citation>
    <scope>NUCLEOTIDE SEQUENCE [LARGE SCALE GENOMIC DNA]</scope>
    <source>
        <strain evidence="6">DSM 22347 / JCM 15775 / CGMCC 1.7692 / B2</strain>
    </source>
</reference>
<protein>
    <submittedName>
        <fullName evidence="5">Ribose operon repressor</fullName>
    </submittedName>
</protein>
<dbReference type="InterPro" id="IPR010982">
    <property type="entry name" value="Lambda_DNA-bd_dom_sf"/>
</dbReference>
<dbReference type="KEGG" id="phl:KKY_827"/>
<dbReference type="SMART" id="SM00354">
    <property type="entry name" value="HTH_LACI"/>
    <property type="match status" value="1"/>
</dbReference>
<organism evidence="5 6">
    <name type="scientific">Pelagibacterium halotolerans (strain DSM 22347 / JCM 15775 / CGMCC 1.7692 / B2)</name>
    <dbReference type="NCBI Taxonomy" id="1082931"/>
    <lineage>
        <taxon>Bacteria</taxon>
        <taxon>Pseudomonadati</taxon>
        <taxon>Pseudomonadota</taxon>
        <taxon>Alphaproteobacteria</taxon>
        <taxon>Hyphomicrobiales</taxon>
        <taxon>Devosiaceae</taxon>
        <taxon>Pelagibacterium</taxon>
    </lineage>
</organism>
<dbReference type="Proteomes" id="UP000008850">
    <property type="component" value="Chromosome"/>
</dbReference>
<feature type="domain" description="HTH lacI-type" evidence="4">
    <location>
        <begin position="11"/>
        <end position="65"/>
    </location>
</feature>
<sequence>MTGQPKLSKAATLKDVAREAGVSIAAASYSLNGGGTIGDEVRARVRDVAQRLGYRPNRSAQSVRTGRNTTLGLLLPDLRNPYFPALAQSIEHAARQAGYTVMLIDTSGVADDELEGMRHLESQGVAGAIWCQTTSVMDAPTRPFVMPVVIIGVPDLIYDNVTIEDRQGGRQLAHHLLALGHRRFGILAGASVAEGRNERTNGFIEALEGKGEIVWRERTPFSIDLPDAVRDRMAQRDVTALMCGNDMLAIGALRTARQLGIDVPGEMSVAGFDDIPWASIVTPGLTTVKQPVEEMAAAALTLLLDRLADPARPVRHFKVGVSLVQRDSTAAAPIGQSPMPGSQ</sequence>
<dbReference type="Pfam" id="PF00356">
    <property type="entry name" value="LacI"/>
    <property type="match status" value="1"/>
</dbReference>
<dbReference type="HOGENOM" id="CLU_037628_6_1_5"/>
<dbReference type="CDD" id="cd01392">
    <property type="entry name" value="HTH_LacI"/>
    <property type="match status" value="1"/>
</dbReference>
<evidence type="ECO:0000256" key="2">
    <source>
        <dbReference type="ARBA" id="ARBA00023125"/>
    </source>
</evidence>
<dbReference type="SUPFAM" id="SSF47413">
    <property type="entry name" value="lambda repressor-like DNA-binding domains"/>
    <property type="match status" value="1"/>
</dbReference>
<dbReference type="SUPFAM" id="SSF53822">
    <property type="entry name" value="Periplasmic binding protein-like I"/>
    <property type="match status" value="1"/>
</dbReference>
<dbReference type="PANTHER" id="PTHR30146">
    <property type="entry name" value="LACI-RELATED TRANSCRIPTIONAL REPRESSOR"/>
    <property type="match status" value="1"/>
</dbReference>
<evidence type="ECO:0000256" key="3">
    <source>
        <dbReference type="ARBA" id="ARBA00023163"/>
    </source>
</evidence>
<dbReference type="eggNOG" id="COG1609">
    <property type="taxonomic scope" value="Bacteria"/>
</dbReference>
<dbReference type="InterPro" id="IPR028082">
    <property type="entry name" value="Peripla_BP_I"/>
</dbReference>
<dbReference type="CDD" id="cd06267">
    <property type="entry name" value="PBP1_LacI_sugar_binding-like"/>
    <property type="match status" value="1"/>
</dbReference>
<dbReference type="Pfam" id="PF13377">
    <property type="entry name" value="Peripla_BP_3"/>
    <property type="match status" value="1"/>
</dbReference>
<proteinExistence type="predicted"/>
<dbReference type="PATRIC" id="fig|1082931.4.peg.821"/>
<keyword evidence="3" id="KW-0804">Transcription</keyword>
<dbReference type="Gene3D" id="1.10.260.40">
    <property type="entry name" value="lambda repressor-like DNA-binding domains"/>
    <property type="match status" value="1"/>
</dbReference>
<dbReference type="RefSeq" id="WP_014130015.1">
    <property type="nucleotide sequence ID" value="NC_016078.1"/>
</dbReference>
<dbReference type="AlphaFoldDB" id="G4REL6"/>